<keyword evidence="2" id="KW-0808">Transferase</keyword>
<reference evidence="2 3" key="1">
    <citation type="submission" date="2019-05" db="EMBL/GenBank/DDBJ databases">
        <title>Verrucobacter flavum gen. nov., sp. nov. a new member of the family Verrucomicrobiaceae.</title>
        <authorList>
            <person name="Szuroczki S."/>
            <person name="Abbaszade G."/>
            <person name="Szabo A."/>
            <person name="Felfoldi T."/>
            <person name="Schumann P."/>
            <person name="Boka K."/>
            <person name="Keki Z."/>
            <person name="Toumi M."/>
            <person name="Toth E."/>
        </authorList>
    </citation>
    <scope>NUCLEOTIDE SEQUENCE [LARGE SCALE GENOMIC DNA]</scope>
    <source>
        <strain evidence="2 3">MG-N-17</strain>
    </source>
</reference>
<feature type="domain" description="Glycosyl transferase family 1" evidence="1">
    <location>
        <begin position="215"/>
        <end position="324"/>
    </location>
</feature>
<dbReference type="Proteomes" id="UP000306196">
    <property type="component" value="Unassembled WGS sequence"/>
</dbReference>
<accession>A0A5R8KAE7</accession>
<dbReference type="Pfam" id="PF00534">
    <property type="entry name" value="Glycos_transf_1"/>
    <property type="match status" value="1"/>
</dbReference>
<sequence>MSDKKYGRRKLRELKLRFSDSIKHSAMLRALAGSVCAVWGCFSGNVESRLWRYVRGLEIASPYGIWLPVKQWLRMCRGFDNPEVWASIVRRSGRYEGVLSKDPGLTRSIVLKSPSSREERGVLLMYFEYNLARMLLGLGDLELKKLQQSYHLVFASSWSPTDYALLCLAGAKLTESLFVQVSNHQEEWQVKELHPNLISTGLLPCDWINPEVFTPKKFEERETDIIMVANWGEFKRHWEFFKALGELPDHLSVVLIGQKEGGRDMGYIQRLAQFYGVRQRLSFYESLGINEVSNHLCNAKVALIFSRREGGCVAAVEALFAGCALGMRADAHVGSAAHINRRTGLLLRPGHLGGDLLRLLELAPELEPREWAVESITHEITRARLNETVRNSEISAGRPWTHDLAQIEWRPYASYSRVVDQERFLPDYEFLNEVDPAVFGGLLEQFGGRRSVAVAKAG</sequence>
<comment type="caution">
    <text evidence="2">The sequence shown here is derived from an EMBL/GenBank/DDBJ whole genome shotgun (WGS) entry which is preliminary data.</text>
</comment>
<name>A0A5R8KAE7_9BACT</name>
<dbReference type="EMBL" id="VAUV01000014">
    <property type="protein sequence ID" value="TLD69271.1"/>
    <property type="molecule type" value="Genomic_DNA"/>
</dbReference>
<protein>
    <submittedName>
        <fullName evidence="2">Glycosyltransferase</fullName>
    </submittedName>
</protein>
<dbReference type="Gene3D" id="3.40.50.2000">
    <property type="entry name" value="Glycogen Phosphorylase B"/>
    <property type="match status" value="1"/>
</dbReference>
<dbReference type="AlphaFoldDB" id="A0A5R8KAE7"/>
<organism evidence="2 3">
    <name type="scientific">Phragmitibacter flavus</name>
    <dbReference type="NCBI Taxonomy" id="2576071"/>
    <lineage>
        <taxon>Bacteria</taxon>
        <taxon>Pseudomonadati</taxon>
        <taxon>Verrucomicrobiota</taxon>
        <taxon>Verrucomicrobiia</taxon>
        <taxon>Verrucomicrobiales</taxon>
        <taxon>Verrucomicrobiaceae</taxon>
        <taxon>Phragmitibacter</taxon>
    </lineage>
</organism>
<evidence type="ECO:0000259" key="1">
    <source>
        <dbReference type="Pfam" id="PF00534"/>
    </source>
</evidence>
<dbReference type="InterPro" id="IPR001296">
    <property type="entry name" value="Glyco_trans_1"/>
</dbReference>
<dbReference type="GO" id="GO:0016757">
    <property type="term" value="F:glycosyltransferase activity"/>
    <property type="evidence" value="ECO:0007669"/>
    <property type="project" value="InterPro"/>
</dbReference>
<proteinExistence type="predicted"/>
<gene>
    <name evidence="2" type="ORF">FEM03_18030</name>
</gene>
<evidence type="ECO:0000313" key="3">
    <source>
        <dbReference type="Proteomes" id="UP000306196"/>
    </source>
</evidence>
<evidence type="ECO:0000313" key="2">
    <source>
        <dbReference type="EMBL" id="TLD69271.1"/>
    </source>
</evidence>
<dbReference type="SUPFAM" id="SSF53756">
    <property type="entry name" value="UDP-Glycosyltransferase/glycogen phosphorylase"/>
    <property type="match status" value="1"/>
</dbReference>
<dbReference type="OrthoDB" id="190687at2"/>
<keyword evidence="3" id="KW-1185">Reference proteome</keyword>